<keyword evidence="2" id="KW-1185">Reference proteome</keyword>
<evidence type="ECO:0000313" key="1">
    <source>
        <dbReference type="EMBL" id="KAG8192648.1"/>
    </source>
</evidence>
<reference evidence="1 2" key="1">
    <citation type="journal article" date="2022" name="Nat. Ecol. Evol.">
        <title>A masculinizing supergene underlies an exaggerated male reproductive morph in a spider.</title>
        <authorList>
            <person name="Hendrickx F."/>
            <person name="De Corte Z."/>
            <person name="Sonet G."/>
            <person name="Van Belleghem S.M."/>
            <person name="Kostlbacher S."/>
            <person name="Vangestel C."/>
        </authorList>
    </citation>
    <scope>NUCLEOTIDE SEQUENCE [LARGE SCALE GENOMIC DNA]</scope>
    <source>
        <strain evidence="1">W744_W776</strain>
    </source>
</reference>
<accession>A0AAV6VA85</accession>
<protein>
    <submittedName>
        <fullName evidence="1">Uncharacterized protein</fullName>
    </submittedName>
</protein>
<name>A0AAV6VA85_9ARAC</name>
<dbReference type="Proteomes" id="UP000827092">
    <property type="component" value="Unassembled WGS sequence"/>
</dbReference>
<proteinExistence type="predicted"/>
<dbReference type="EMBL" id="JAFNEN010000136">
    <property type="protein sequence ID" value="KAG8192648.1"/>
    <property type="molecule type" value="Genomic_DNA"/>
</dbReference>
<gene>
    <name evidence="1" type="ORF">JTE90_009680</name>
</gene>
<sequence length="79" mass="9090">MRIRPPITFLIPSCCLTEKEGFPESQEVRRDLRGVKSLCPFLFRPHILNVHLHDRTCPDTSISSPVSAILILHRLQINE</sequence>
<evidence type="ECO:0000313" key="2">
    <source>
        <dbReference type="Proteomes" id="UP000827092"/>
    </source>
</evidence>
<organism evidence="1 2">
    <name type="scientific">Oedothorax gibbosus</name>
    <dbReference type="NCBI Taxonomy" id="931172"/>
    <lineage>
        <taxon>Eukaryota</taxon>
        <taxon>Metazoa</taxon>
        <taxon>Ecdysozoa</taxon>
        <taxon>Arthropoda</taxon>
        <taxon>Chelicerata</taxon>
        <taxon>Arachnida</taxon>
        <taxon>Araneae</taxon>
        <taxon>Araneomorphae</taxon>
        <taxon>Entelegynae</taxon>
        <taxon>Araneoidea</taxon>
        <taxon>Linyphiidae</taxon>
        <taxon>Erigoninae</taxon>
        <taxon>Oedothorax</taxon>
    </lineage>
</organism>
<comment type="caution">
    <text evidence="1">The sequence shown here is derived from an EMBL/GenBank/DDBJ whole genome shotgun (WGS) entry which is preliminary data.</text>
</comment>
<dbReference type="AlphaFoldDB" id="A0AAV6VA85"/>